<dbReference type="OrthoDB" id="7739434at2"/>
<dbReference type="AlphaFoldDB" id="A0A437H091"/>
<dbReference type="SUPFAM" id="SSF56784">
    <property type="entry name" value="HAD-like"/>
    <property type="match status" value="1"/>
</dbReference>
<protein>
    <submittedName>
        <fullName evidence="1">HAD-IB family hydrolase</fullName>
    </submittedName>
</protein>
<keyword evidence="2" id="KW-1185">Reference proteome</keyword>
<accession>A0A437H091</accession>
<reference evidence="1 2" key="1">
    <citation type="submission" date="2018-12" db="EMBL/GenBank/DDBJ databases">
        <title>Croceicoccus ponticola sp. nov., a lipolytic bacterium isolated from seawater.</title>
        <authorList>
            <person name="Yoon J.-H."/>
        </authorList>
    </citation>
    <scope>NUCLEOTIDE SEQUENCE [LARGE SCALE GENOMIC DNA]</scope>
    <source>
        <strain evidence="1 2">GM-16</strain>
    </source>
</reference>
<name>A0A437H091_9SPHN</name>
<dbReference type="InterPro" id="IPR036412">
    <property type="entry name" value="HAD-like_sf"/>
</dbReference>
<evidence type="ECO:0000313" key="1">
    <source>
        <dbReference type="EMBL" id="RVQ69020.1"/>
    </source>
</evidence>
<dbReference type="EMBL" id="RXOL01000001">
    <property type="protein sequence ID" value="RVQ69020.1"/>
    <property type="molecule type" value="Genomic_DNA"/>
</dbReference>
<dbReference type="Gene3D" id="3.40.50.1000">
    <property type="entry name" value="HAD superfamily/HAD-like"/>
    <property type="match status" value="1"/>
</dbReference>
<dbReference type="Gene3D" id="1.20.1440.100">
    <property type="entry name" value="SG protein - dephosphorylation function"/>
    <property type="match status" value="1"/>
</dbReference>
<dbReference type="Pfam" id="PF12710">
    <property type="entry name" value="HAD"/>
    <property type="match status" value="1"/>
</dbReference>
<evidence type="ECO:0000313" key="2">
    <source>
        <dbReference type="Proteomes" id="UP000283003"/>
    </source>
</evidence>
<proteinExistence type="predicted"/>
<keyword evidence="1" id="KW-0378">Hydrolase</keyword>
<gene>
    <name evidence="1" type="ORF">EKN06_02065</name>
</gene>
<dbReference type="Proteomes" id="UP000283003">
    <property type="component" value="Unassembled WGS sequence"/>
</dbReference>
<comment type="caution">
    <text evidence="1">The sequence shown here is derived from an EMBL/GenBank/DDBJ whole genome shotgun (WGS) entry which is preliminary data.</text>
</comment>
<dbReference type="GO" id="GO:0016787">
    <property type="term" value="F:hydrolase activity"/>
    <property type="evidence" value="ECO:0007669"/>
    <property type="project" value="UniProtKB-KW"/>
</dbReference>
<organism evidence="1 2">
    <name type="scientific">Croceicoccus ponticola</name>
    <dbReference type="NCBI Taxonomy" id="2217664"/>
    <lineage>
        <taxon>Bacteria</taxon>
        <taxon>Pseudomonadati</taxon>
        <taxon>Pseudomonadota</taxon>
        <taxon>Alphaproteobacteria</taxon>
        <taxon>Sphingomonadales</taxon>
        <taxon>Erythrobacteraceae</taxon>
        <taxon>Croceicoccus</taxon>
    </lineage>
</organism>
<dbReference type="InterPro" id="IPR023214">
    <property type="entry name" value="HAD_sf"/>
</dbReference>
<sequence>MRPGIGARQGGFGAERGTRELELKRLIAIYDLDGTLLKHATFTPFLLFAARRHAPWKLALVPIWIGAMIAYKAGLFSREALKSFGLKLLVGRIDQPGLDELAVAFADKILPGWIGNGAQIALSRDRGEGRLLILATAAMEFYAGEIARRIGFDHVIATRHADPRGAFCQIEGGNCYGDAKVPRVEALLASIGLSRSDCDVRFYTDSTSDAPLLDWSDEPVLVDAGARGRGMAKARGWALTRFA</sequence>